<accession>A0A316Z7E9</accession>
<name>A0A316Z7E9_9BASI</name>
<reference evidence="2 3" key="1">
    <citation type="journal article" date="2018" name="Mol. Biol. Evol.">
        <title>Broad Genomic Sampling Reveals a Smut Pathogenic Ancestry of the Fungal Clade Ustilaginomycotina.</title>
        <authorList>
            <person name="Kijpornyongpan T."/>
            <person name="Mondo S.J."/>
            <person name="Barry K."/>
            <person name="Sandor L."/>
            <person name="Lee J."/>
            <person name="Lipzen A."/>
            <person name="Pangilinan J."/>
            <person name="LaButti K."/>
            <person name="Hainaut M."/>
            <person name="Henrissat B."/>
            <person name="Grigoriev I.V."/>
            <person name="Spatafora J.W."/>
            <person name="Aime M.C."/>
        </authorList>
    </citation>
    <scope>NUCLEOTIDE SEQUENCE [LARGE SCALE GENOMIC DNA]</scope>
    <source>
        <strain evidence="2 3">MCA 4186</strain>
    </source>
</reference>
<dbReference type="EMBL" id="KZ819297">
    <property type="protein sequence ID" value="PWN96898.1"/>
    <property type="molecule type" value="Genomic_DNA"/>
</dbReference>
<dbReference type="GeneID" id="37273340"/>
<keyword evidence="3" id="KW-1185">Reference proteome</keyword>
<evidence type="ECO:0000313" key="3">
    <source>
        <dbReference type="Proteomes" id="UP000245946"/>
    </source>
</evidence>
<sequence>MSYYPGPGGSSMPMPDTGASYNSPYPPPVPQGYNNGAGGYGGSSMPDYSAPPPQHSPYGDQQPQQYDEHGNPLPPGERGIGTMAMGGLAGFAGNKMMGNHGGGMKAAFGGAALAQGGKMLMDHLNKNKKPSGGHGGGYNPYGAQGGSSGGGLGSFFGGGKREI</sequence>
<feature type="region of interest" description="Disordered" evidence="1">
    <location>
        <begin position="1"/>
        <end position="81"/>
    </location>
</feature>
<proteinExistence type="predicted"/>
<protein>
    <submittedName>
        <fullName evidence="2">Uncharacterized protein</fullName>
    </submittedName>
</protein>
<evidence type="ECO:0000256" key="1">
    <source>
        <dbReference type="SAM" id="MobiDB-lite"/>
    </source>
</evidence>
<dbReference type="RefSeq" id="XP_025597177.1">
    <property type="nucleotide sequence ID" value="XM_025745796.1"/>
</dbReference>
<organism evidence="2 3">
    <name type="scientific">Tilletiopsis washingtonensis</name>
    <dbReference type="NCBI Taxonomy" id="58919"/>
    <lineage>
        <taxon>Eukaryota</taxon>
        <taxon>Fungi</taxon>
        <taxon>Dikarya</taxon>
        <taxon>Basidiomycota</taxon>
        <taxon>Ustilaginomycotina</taxon>
        <taxon>Exobasidiomycetes</taxon>
        <taxon>Entylomatales</taxon>
        <taxon>Entylomatales incertae sedis</taxon>
        <taxon>Tilletiopsis</taxon>
    </lineage>
</organism>
<dbReference type="STRING" id="58919.A0A316Z7E9"/>
<dbReference type="Proteomes" id="UP000245946">
    <property type="component" value="Unassembled WGS sequence"/>
</dbReference>
<dbReference type="AlphaFoldDB" id="A0A316Z7E9"/>
<evidence type="ECO:0000313" key="2">
    <source>
        <dbReference type="EMBL" id="PWN96898.1"/>
    </source>
</evidence>
<gene>
    <name evidence="2" type="ORF">FA09DRAFT_71535</name>
</gene>
<feature type="compositionally biased region" description="Low complexity" evidence="1">
    <location>
        <begin position="1"/>
        <end position="15"/>
    </location>
</feature>